<sequence length="312" mass="35865">MFTEYQASFRLPRKYTTITFTSKQKNLCHQQRGTGANIALFRQKHIFKQQTSNPPKSGRPSVPPKNQTGTAGKLTHTTVTKTVCETDYTTVYQNDFQAWIPDKLQPFRPKDSIRIDNWLSETGRSKGGKNNSAANEQRKPFESITTYRRDYVPHPVQPRRNKVFNQSREVLPETYAPNQEHLDFFQQFETWSIGTEDLNPPAVRTFHIPKYKEPYCQGFQKSLSTRKIHEKKPESQQVRKALEWSCNDTSSETKTPHSKRITRAASKGCCDGMERNQNPAGNLGFPAFKCSSCMVWSGPLMEEMSWCSLSHT</sequence>
<reference evidence="2 3" key="1">
    <citation type="submission" date="2021-07" db="EMBL/GenBank/DDBJ databases">
        <authorList>
            <person name="Palmer J.M."/>
        </authorList>
    </citation>
    <scope>NUCLEOTIDE SEQUENCE [LARGE SCALE GENOMIC DNA]</scope>
    <source>
        <strain evidence="2 3">AT_MEX2019</strain>
        <tissue evidence="2">Muscle</tissue>
    </source>
</reference>
<feature type="region of interest" description="Disordered" evidence="1">
    <location>
        <begin position="119"/>
        <end position="141"/>
    </location>
</feature>
<accession>A0ABU7BG82</accession>
<evidence type="ECO:0000256" key="1">
    <source>
        <dbReference type="SAM" id="MobiDB-lite"/>
    </source>
</evidence>
<dbReference type="Proteomes" id="UP001345963">
    <property type="component" value="Unassembled WGS sequence"/>
</dbReference>
<evidence type="ECO:0000313" key="3">
    <source>
        <dbReference type="Proteomes" id="UP001345963"/>
    </source>
</evidence>
<gene>
    <name evidence="2" type="ORF">ATANTOWER_002622</name>
</gene>
<feature type="region of interest" description="Disordered" evidence="1">
    <location>
        <begin position="49"/>
        <end position="72"/>
    </location>
</feature>
<name>A0ABU7BG82_9TELE</name>
<organism evidence="2 3">
    <name type="scientific">Ataeniobius toweri</name>
    <dbReference type="NCBI Taxonomy" id="208326"/>
    <lineage>
        <taxon>Eukaryota</taxon>
        <taxon>Metazoa</taxon>
        <taxon>Chordata</taxon>
        <taxon>Craniata</taxon>
        <taxon>Vertebrata</taxon>
        <taxon>Euteleostomi</taxon>
        <taxon>Actinopterygii</taxon>
        <taxon>Neopterygii</taxon>
        <taxon>Teleostei</taxon>
        <taxon>Neoteleostei</taxon>
        <taxon>Acanthomorphata</taxon>
        <taxon>Ovalentaria</taxon>
        <taxon>Atherinomorphae</taxon>
        <taxon>Cyprinodontiformes</taxon>
        <taxon>Goodeidae</taxon>
        <taxon>Ataeniobius</taxon>
    </lineage>
</organism>
<comment type="caution">
    <text evidence="2">The sequence shown here is derived from an EMBL/GenBank/DDBJ whole genome shotgun (WGS) entry which is preliminary data.</text>
</comment>
<keyword evidence="3" id="KW-1185">Reference proteome</keyword>
<evidence type="ECO:0000313" key="2">
    <source>
        <dbReference type="EMBL" id="MED6248608.1"/>
    </source>
</evidence>
<proteinExistence type="predicted"/>
<dbReference type="EMBL" id="JAHUTI010050442">
    <property type="protein sequence ID" value="MED6248608.1"/>
    <property type="molecule type" value="Genomic_DNA"/>
</dbReference>
<protein>
    <submittedName>
        <fullName evidence="2">Uncharacterized protein</fullName>
    </submittedName>
</protein>